<dbReference type="EMBL" id="CALNXJ010000008">
    <property type="protein sequence ID" value="CAH3045605.1"/>
    <property type="molecule type" value="Genomic_DNA"/>
</dbReference>
<feature type="non-terminal residue" evidence="2">
    <location>
        <position position="1"/>
    </location>
</feature>
<evidence type="ECO:0008006" key="4">
    <source>
        <dbReference type="Google" id="ProtNLM"/>
    </source>
</evidence>
<evidence type="ECO:0000256" key="1">
    <source>
        <dbReference type="SAM" id="MobiDB-lite"/>
    </source>
</evidence>
<proteinExistence type="predicted"/>
<reference evidence="2 3" key="1">
    <citation type="submission" date="2022-05" db="EMBL/GenBank/DDBJ databases">
        <authorList>
            <consortium name="Genoscope - CEA"/>
            <person name="William W."/>
        </authorList>
    </citation>
    <scope>NUCLEOTIDE SEQUENCE [LARGE SCALE GENOMIC DNA]</scope>
</reference>
<evidence type="ECO:0000313" key="2">
    <source>
        <dbReference type="EMBL" id="CAH3045605.1"/>
    </source>
</evidence>
<comment type="caution">
    <text evidence="2">The sequence shown here is derived from an EMBL/GenBank/DDBJ whole genome shotgun (WGS) entry which is preliminary data.</text>
</comment>
<organism evidence="2 3">
    <name type="scientific">Pocillopora meandrina</name>
    <dbReference type="NCBI Taxonomy" id="46732"/>
    <lineage>
        <taxon>Eukaryota</taxon>
        <taxon>Metazoa</taxon>
        <taxon>Cnidaria</taxon>
        <taxon>Anthozoa</taxon>
        <taxon>Hexacorallia</taxon>
        <taxon>Scleractinia</taxon>
        <taxon>Astrocoeniina</taxon>
        <taxon>Pocilloporidae</taxon>
        <taxon>Pocillopora</taxon>
    </lineage>
</organism>
<name>A0AAU9W441_9CNID</name>
<dbReference type="AlphaFoldDB" id="A0AAU9W441"/>
<sequence>EIPLVILSRRRMASAKEKTAKRSPSKTDTTGENTSTPTVLNTFANDGSFLELFKKRMEAESQKLQSKSESTVGQSTSCEKKDEKTVDKESCTKRDNDGKAPGPSLPLTQQGKRQFTVGKMGGASRQIHAKKMKKDKAAAEAVKKAQEE</sequence>
<feature type="compositionally biased region" description="Polar residues" evidence="1">
    <location>
        <begin position="62"/>
        <end position="77"/>
    </location>
</feature>
<keyword evidence="3" id="KW-1185">Reference proteome</keyword>
<feature type="region of interest" description="Disordered" evidence="1">
    <location>
        <begin position="1"/>
        <end position="42"/>
    </location>
</feature>
<evidence type="ECO:0000313" key="3">
    <source>
        <dbReference type="Proteomes" id="UP001159428"/>
    </source>
</evidence>
<gene>
    <name evidence="2" type="ORF">PMEA_00033637</name>
</gene>
<protein>
    <recommendedName>
        <fullName evidence="4">Telomerase RNA component interacting RNase</fullName>
    </recommendedName>
</protein>
<feature type="compositionally biased region" description="Basic and acidic residues" evidence="1">
    <location>
        <begin position="78"/>
        <end position="98"/>
    </location>
</feature>
<dbReference type="Proteomes" id="UP001159428">
    <property type="component" value="Unassembled WGS sequence"/>
</dbReference>
<feature type="compositionally biased region" description="Polar residues" evidence="1">
    <location>
        <begin position="26"/>
        <end position="42"/>
    </location>
</feature>
<feature type="compositionally biased region" description="Basic and acidic residues" evidence="1">
    <location>
        <begin position="135"/>
        <end position="148"/>
    </location>
</feature>
<feature type="non-terminal residue" evidence="2">
    <location>
        <position position="148"/>
    </location>
</feature>
<accession>A0AAU9W441</accession>
<feature type="region of interest" description="Disordered" evidence="1">
    <location>
        <begin position="59"/>
        <end position="148"/>
    </location>
</feature>